<dbReference type="InterPro" id="IPR021352">
    <property type="entry name" value="DUF2971"/>
</dbReference>
<name>A0A3G9J0S1_9BACL</name>
<accession>A0A3G9J0S1</accession>
<reference evidence="1 2" key="1">
    <citation type="submission" date="2018-11" db="EMBL/GenBank/DDBJ databases">
        <title>Complete genome sequence of Paenibacillus baekrokdamisoli strain KCTC 33723.</title>
        <authorList>
            <person name="Kang S.W."/>
            <person name="Lee K.C."/>
            <person name="Kim K.K."/>
            <person name="Kim J.S."/>
            <person name="Kim D.S."/>
            <person name="Ko S.H."/>
            <person name="Yang S.H."/>
            <person name="Lee J.S."/>
        </authorList>
    </citation>
    <scope>NUCLEOTIDE SEQUENCE [LARGE SCALE GENOMIC DNA]</scope>
    <source>
        <strain evidence="1 2">KCTC 33723</strain>
    </source>
</reference>
<dbReference type="EMBL" id="AP019308">
    <property type="protein sequence ID" value="BBH24142.1"/>
    <property type="molecule type" value="Genomic_DNA"/>
</dbReference>
<protein>
    <submittedName>
        <fullName evidence="1">Uncharacterized protein</fullName>
    </submittedName>
</protein>
<sequence>MNKYRNSDDFLDQIESGTLYHYTSASGLLGIISNECLWVSKSNYLNDISETKYINELIVDAGRELNLSSNVMYMIMSEKAYIEYGSNGDVNGQNYYILSLTVNPDSLTLWSNYSSYYGYNIGFEGGALREILEKSPMNVDGRVIYDRDAQIELIRKEIEKYRVEIDDFIVDESEENREKLKIGIDILVVIFMLFGMFF</sequence>
<dbReference type="Proteomes" id="UP000275368">
    <property type="component" value="Chromosome"/>
</dbReference>
<organism evidence="1 2">
    <name type="scientific">Paenibacillus baekrokdamisoli</name>
    <dbReference type="NCBI Taxonomy" id="1712516"/>
    <lineage>
        <taxon>Bacteria</taxon>
        <taxon>Bacillati</taxon>
        <taxon>Bacillota</taxon>
        <taxon>Bacilli</taxon>
        <taxon>Bacillales</taxon>
        <taxon>Paenibacillaceae</taxon>
        <taxon>Paenibacillus</taxon>
    </lineage>
</organism>
<evidence type="ECO:0000313" key="1">
    <source>
        <dbReference type="EMBL" id="BBH24142.1"/>
    </source>
</evidence>
<gene>
    <name evidence="1" type="ORF">Back11_54870</name>
</gene>
<dbReference type="Pfam" id="PF11185">
    <property type="entry name" value="DUF2971"/>
    <property type="match status" value="1"/>
</dbReference>
<keyword evidence="2" id="KW-1185">Reference proteome</keyword>
<dbReference type="AlphaFoldDB" id="A0A3G9J0S1"/>
<proteinExistence type="predicted"/>
<dbReference type="OrthoDB" id="3034312at2"/>
<dbReference type="KEGG" id="pbk:Back11_54870"/>
<evidence type="ECO:0000313" key="2">
    <source>
        <dbReference type="Proteomes" id="UP000275368"/>
    </source>
</evidence>
<dbReference type="RefSeq" id="WP_125664160.1">
    <property type="nucleotide sequence ID" value="NZ_AP019308.1"/>
</dbReference>